<protein>
    <submittedName>
        <fullName evidence="2">Uncharacterized protein</fullName>
    </submittedName>
</protein>
<evidence type="ECO:0000313" key="2">
    <source>
        <dbReference type="EMBL" id="TWP46039.1"/>
    </source>
</evidence>
<dbReference type="AlphaFoldDB" id="A0A563EHL0"/>
<keyword evidence="3" id="KW-1185">Reference proteome</keyword>
<dbReference type="OrthoDB" id="3694169at2"/>
<evidence type="ECO:0000313" key="3">
    <source>
        <dbReference type="Proteomes" id="UP000316639"/>
    </source>
</evidence>
<name>A0A563EHL0_9PSEU</name>
<feature type="region of interest" description="Disordered" evidence="1">
    <location>
        <begin position="120"/>
        <end position="158"/>
    </location>
</feature>
<evidence type="ECO:0000256" key="1">
    <source>
        <dbReference type="SAM" id="MobiDB-lite"/>
    </source>
</evidence>
<comment type="caution">
    <text evidence="2">The sequence shown here is derived from an EMBL/GenBank/DDBJ whole genome shotgun (WGS) entry which is preliminary data.</text>
</comment>
<dbReference type="RefSeq" id="WP_146359017.1">
    <property type="nucleotide sequence ID" value="NZ_VOBR01000036.1"/>
</dbReference>
<feature type="region of interest" description="Disordered" evidence="1">
    <location>
        <begin position="27"/>
        <end position="55"/>
    </location>
</feature>
<proteinExistence type="predicted"/>
<gene>
    <name evidence="2" type="ORF">FKR81_37335</name>
</gene>
<organism evidence="2 3">
    <name type="scientific">Lentzea tibetensis</name>
    <dbReference type="NCBI Taxonomy" id="2591470"/>
    <lineage>
        <taxon>Bacteria</taxon>
        <taxon>Bacillati</taxon>
        <taxon>Actinomycetota</taxon>
        <taxon>Actinomycetes</taxon>
        <taxon>Pseudonocardiales</taxon>
        <taxon>Pseudonocardiaceae</taxon>
        <taxon>Lentzea</taxon>
    </lineage>
</organism>
<accession>A0A563EHL0</accession>
<sequence>MSTPHPLATVADLQTRTEVELTLEQKGLGGSADRRCVRNGTRPRPGIFRSPPPATAPGVICTALLRTLASPPPDGNTSETVGGHTRTAAHAMAFSTSPMTSSTRSARPCPEPRGAFSIWTARDPGNGQAPRPSAGACRSYRPDSTPPVAPPTGFTRTEQRHATRAASSGISLAWLGRNDTKASKRHCSGTTWLIMPEQRRSLNSPMVSEIPLGHNHIRHIVDL</sequence>
<dbReference type="Proteomes" id="UP000316639">
    <property type="component" value="Unassembled WGS sequence"/>
</dbReference>
<reference evidence="2 3" key="1">
    <citation type="submission" date="2019-07" db="EMBL/GenBank/DDBJ databases">
        <title>Lentzea xizangensis sp. nov., isolated from Qinghai-Tibetan Plateau Soils.</title>
        <authorList>
            <person name="Huang J."/>
        </authorList>
    </citation>
    <scope>NUCLEOTIDE SEQUENCE [LARGE SCALE GENOMIC DNA]</scope>
    <source>
        <strain evidence="2 3">FXJ1.1311</strain>
    </source>
</reference>
<dbReference type="EMBL" id="VOBR01000036">
    <property type="protein sequence ID" value="TWP46039.1"/>
    <property type="molecule type" value="Genomic_DNA"/>
</dbReference>